<dbReference type="EMBL" id="BTGU01000003">
    <property type="protein sequence ID" value="GMN31197.1"/>
    <property type="molecule type" value="Genomic_DNA"/>
</dbReference>
<evidence type="ECO:0000256" key="1">
    <source>
        <dbReference type="SAM" id="MobiDB-lite"/>
    </source>
</evidence>
<dbReference type="AlphaFoldDB" id="A0AA88CVD1"/>
<name>A0AA88CVD1_FICCA</name>
<keyword evidence="3" id="KW-1185">Reference proteome</keyword>
<protein>
    <submittedName>
        <fullName evidence="2">Uncharacterized protein</fullName>
    </submittedName>
</protein>
<feature type="compositionally biased region" description="Basic residues" evidence="1">
    <location>
        <begin position="29"/>
        <end position="48"/>
    </location>
</feature>
<evidence type="ECO:0000313" key="3">
    <source>
        <dbReference type="Proteomes" id="UP001187192"/>
    </source>
</evidence>
<feature type="region of interest" description="Disordered" evidence="1">
    <location>
        <begin position="29"/>
        <end position="63"/>
    </location>
</feature>
<comment type="caution">
    <text evidence="2">The sequence shown here is derived from an EMBL/GenBank/DDBJ whole genome shotgun (WGS) entry which is preliminary data.</text>
</comment>
<dbReference type="Gramene" id="FCD_00010023-RA">
    <property type="protein sequence ID" value="FCD_00010023-RA:cds"/>
    <property type="gene ID" value="FCD_00010023"/>
</dbReference>
<evidence type="ECO:0000313" key="2">
    <source>
        <dbReference type="EMBL" id="GMN31197.1"/>
    </source>
</evidence>
<organism evidence="2 3">
    <name type="scientific">Ficus carica</name>
    <name type="common">Common fig</name>
    <dbReference type="NCBI Taxonomy" id="3494"/>
    <lineage>
        <taxon>Eukaryota</taxon>
        <taxon>Viridiplantae</taxon>
        <taxon>Streptophyta</taxon>
        <taxon>Embryophyta</taxon>
        <taxon>Tracheophyta</taxon>
        <taxon>Spermatophyta</taxon>
        <taxon>Magnoliopsida</taxon>
        <taxon>eudicotyledons</taxon>
        <taxon>Gunneridae</taxon>
        <taxon>Pentapetalae</taxon>
        <taxon>rosids</taxon>
        <taxon>fabids</taxon>
        <taxon>Rosales</taxon>
        <taxon>Moraceae</taxon>
        <taxon>Ficeae</taxon>
        <taxon>Ficus</taxon>
    </lineage>
</organism>
<gene>
    <name evidence="2" type="ORF">TIFTF001_003150</name>
</gene>
<sequence>MEHGEDGIGRIGDGAHLGFEVPRIGWSGRSRRRCGCRRNRRSGVRRRNQSLELRSPSTLGISS</sequence>
<feature type="compositionally biased region" description="Polar residues" evidence="1">
    <location>
        <begin position="50"/>
        <end position="63"/>
    </location>
</feature>
<reference evidence="2" key="1">
    <citation type="submission" date="2023-07" db="EMBL/GenBank/DDBJ databases">
        <title>draft genome sequence of fig (Ficus carica).</title>
        <authorList>
            <person name="Takahashi T."/>
            <person name="Nishimura K."/>
        </authorList>
    </citation>
    <scope>NUCLEOTIDE SEQUENCE</scope>
</reference>
<proteinExistence type="predicted"/>
<accession>A0AA88CVD1</accession>
<dbReference type="Proteomes" id="UP001187192">
    <property type="component" value="Unassembled WGS sequence"/>
</dbReference>